<evidence type="ECO:0008006" key="4">
    <source>
        <dbReference type="Google" id="ProtNLM"/>
    </source>
</evidence>
<keyword evidence="1" id="KW-0472">Membrane</keyword>
<protein>
    <recommendedName>
        <fullName evidence="4">XRE family transcriptional regulator</fullName>
    </recommendedName>
</protein>
<keyword evidence="1" id="KW-0812">Transmembrane</keyword>
<organism evidence="2 3">
    <name type="scientific">Butyrivibrio hungatei</name>
    <dbReference type="NCBI Taxonomy" id="185008"/>
    <lineage>
        <taxon>Bacteria</taxon>
        <taxon>Bacillati</taxon>
        <taxon>Bacillota</taxon>
        <taxon>Clostridia</taxon>
        <taxon>Lachnospirales</taxon>
        <taxon>Lachnospiraceae</taxon>
        <taxon>Butyrivibrio</taxon>
    </lineage>
</organism>
<gene>
    <name evidence="2" type="ORF">SAMN02910451_00236</name>
</gene>
<sequence>METIRNYLESMFANLPNTPEVMRAKNELLSMMEDKFTELISEGKPQNEAVGIVISEFGNLEELAESLGIDKVVGEKNVCERRLVTNEEARNYIYDAAQNRTLIGLGVMLIIFAPIFPIIFNEIGAAFLFIDVSIGVGLIVWACIRMSQWKFLDNTLCCIDFSTAEYLYTAKKNNMTSKAIMFTVGIMFCIVSVIPVIIFEGLFSAKDYYYVIVGPAMLFIIVGIGVLLIIASGAKDSAYTKLLSLNGTETVAGNYEAVRATKEPYTDKKKAAEVMSVYWRTVTCIYIIWSFISFDWLITWIIWPLAAVFHGIMKTLFNTKW</sequence>
<name>A0A1G5AGX2_9FIRM</name>
<dbReference type="EMBL" id="FMUR01000003">
    <property type="protein sequence ID" value="SCX77105.1"/>
    <property type="molecule type" value="Genomic_DNA"/>
</dbReference>
<feature type="transmembrane region" description="Helical" evidence="1">
    <location>
        <begin position="126"/>
        <end position="144"/>
    </location>
</feature>
<evidence type="ECO:0000313" key="3">
    <source>
        <dbReference type="Proteomes" id="UP000183047"/>
    </source>
</evidence>
<feature type="transmembrane region" description="Helical" evidence="1">
    <location>
        <begin position="179"/>
        <end position="202"/>
    </location>
</feature>
<evidence type="ECO:0000256" key="1">
    <source>
        <dbReference type="SAM" id="Phobius"/>
    </source>
</evidence>
<dbReference type="OrthoDB" id="9815852at2"/>
<dbReference type="NCBIfam" id="NF038403">
    <property type="entry name" value="perm_prefix_1"/>
    <property type="match status" value="1"/>
</dbReference>
<reference evidence="3" key="1">
    <citation type="submission" date="2016-10" db="EMBL/GenBank/DDBJ databases">
        <authorList>
            <person name="Varghese N."/>
            <person name="Submissions S."/>
        </authorList>
    </citation>
    <scope>NUCLEOTIDE SEQUENCE [LARGE SCALE GENOMIC DNA]</scope>
    <source>
        <strain evidence="3">XBD2006</strain>
    </source>
</reference>
<dbReference type="InterPro" id="IPR047928">
    <property type="entry name" value="Perm_prefix_1"/>
</dbReference>
<dbReference type="Proteomes" id="UP000183047">
    <property type="component" value="Unassembled WGS sequence"/>
</dbReference>
<dbReference type="RefSeq" id="WP_074461068.1">
    <property type="nucleotide sequence ID" value="NZ_FMUR01000003.1"/>
</dbReference>
<feature type="transmembrane region" description="Helical" evidence="1">
    <location>
        <begin position="102"/>
        <end position="120"/>
    </location>
</feature>
<feature type="transmembrane region" description="Helical" evidence="1">
    <location>
        <begin position="208"/>
        <end position="231"/>
    </location>
</feature>
<evidence type="ECO:0000313" key="2">
    <source>
        <dbReference type="EMBL" id="SCX77105.1"/>
    </source>
</evidence>
<keyword evidence="1" id="KW-1133">Transmembrane helix</keyword>
<dbReference type="AlphaFoldDB" id="A0A1G5AGX2"/>
<keyword evidence="3" id="KW-1185">Reference proteome</keyword>
<proteinExistence type="predicted"/>
<accession>A0A1G5AGX2</accession>